<name>A0A383BSK8_9ZZZZ</name>
<gene>
    <name evidence="1" type="ORF">METZ01_LOCUS475192</name>
</gene>
<dbReference type="Pfam" id="PF07394">
    <property type="entry name" value="DUF1501"/>
    <property type="match status" value="1"/>
</dbReference>
<dbReference type="InterPro" id="IPR010869">
    <property type="entry name" value="DUF1501"/>
</dbReference>
<protein>
    <recommendedName>
        <fullName evidence="2">DUF1501 domain-containing protein</fullName>
    </recommendedName>
</protein>
<reference evidence="1" key="1">
    <citation type="submission" date="2018-05" db="EMBL/GenBank/DDBJ databases">
        <authorList>
            <person name="Lanie J.A."/>
            <person name="Ng W.-L."/>
            <person name="Kazmierczak K.M."/>
            <person name="Andrzejewski T.M."/>
            <person name="Davidsen T.M."/>
            <person name="Wayne K.J."/>
            <person name="Tettelin H."/>
            <person name="Glass J.I."/>
            <person name="Rusch D."/>
            <person name="Podicherti R."/>
            <person name="Tsui H.-C.T."/>
            <person name="Winkler M.E."/>
        </authorList>
    </citation>
    <scope>NUCLEOTIDE SEQUENCE</scope>
</reference>
<feature type="non-terminal residue" evidence="1">
    <location>
        <position position="244"/>
    </location>
</feature>
<feature type="non-terminal residue" evidence="1">
    <location>
        <position position="1"/>
    </location>
</feature>
<sequence length="244" mass="25744">FKRLGMLRVFDSNGSMNRRELLQVGGLGLGGLSLSSLLEVKALASGTNGKPNPLTGKSVIFLFQQGGPSQLETFDPKPNAPSGIRTVGGVIPTTLPGVQFGAAMEQLAKLAHKFNVVRSFSTKNGGHNIQPIVSDASKQANIGAHFARVAGATRADTGMPTSALLFPRSVDEDVPGPSARGNLSATGPYGQGFAPFIPGKGGQLQEDMKLSLPRERFLNDRKSLLVELDRLNRKADADGQINAL</sequence>
<evidence type="ECO:0008006" key="2">
    <source>
        <dbReference type="Google" id="ProtNLM"/>
    </source>
</evidence>
<dbReference type="AlphaFoldDB" id="A0A383BSK8"/>
<accession>A0A383BSK8</accession>
<proteinExistence type="predicted"/>
<evidence type="ECO:0000313" key="1">
    <source>
        <dbReference type="EMBL" id="SVE22338.1"/>
    </source>
</evidence>
<dbReference type="EMBL" id="UINC01202503">
    <property type="protein sequence ID" value="SVE22338.1"/>
    <property type="molecule type" value="Genomic_DNA"/>
</dbReference>
<organism evidence="1">
    <name type="scientific">marine metagenome</name>
    <dbReference type="NCBI Taxonomy" id="408172"/>
    <lineage>
        <taxon>unclassified sequences</taxon>
        <taxon>metagenomes</taxon>
        <taxon>ecological metagenomes</taxon>
    </lineage>
</organism>